<proteinExistence type="predicted"/>
<keyword evidence="1" id="KW-0472">Membrane</keyword>
<organism evidence="2 3">
    <name type="scientific">Gimesia chilikensis</name>
    <dbReference type="NCBI Taxonomy" id="2605989"/>
    <lineage>
        <taxon>Bacteria</taxon>
        <taxon>Pseudomonadati</taxon>
        <taxon>Planctomycetota</taxon>
        <taxon>Planctomycetia</taxon>
        <taxon>Planctomycetales</taxon>
        <taxon>Planctomycetaceae</taxon>
        <taxon>Gimesia</taxon>
    </lineage>
</organism>
<evidence type="ECO:0000256" key="1">
    <source>
        <dbReference type="SAM" id="Phobius"/>
    </source>
</evidence>
<dbReference type="RefSeq" id="WP_145187014.1">
    <property type="nucleotide sequence ID" value="NZ_CP036266.1"/>
</dbReference>
<protein>
    <submittedName>
        <fullName evidence="2">Uncharacterized protein</fullName>
    </submittedName>
</protein>
<reference evidence="2 3" key="1">
    <citation type="submission" date="2019-02" db="EMBL/GenBank/DDBJ databases">
        <title>Deep-cultivation of Planctomycetes and their phenomic and genomic characterization uncovers novel biology.</title>
        <authorList>
            <person name="Wiegand S."/>
            <person name="Jogler M."/>
            <person name="Boedeker C."/>
            <person name="Pinto D."/>
            <person name="Vollmers J."/>
            <person name="Rivas-Marin E."/>
            <person name="Kohn T."/>
            <person name="Peeters S.H."/>
            <person name="Heuer A."/>
            <person name="Rast P."/>
            <person name="Oberbeckmann S."/>
            <person name="Bunk B."/>
            <person name="Jeske O."/>
            <person name="Meyerdierks A."/>
            <person name="Storesund J.E."/>
            <person name="Kallscheuer N."/>
            <person name="Luecker S."/>
            <person name="Lage O.M."/>
            <person name="Pohl T."/>
            <person name="Merkel B.J."/>
            <person name="Hornburger P."/>
            <person name="Mueller R.-W."/>
            <person name="Bruemmer F."/>
            <person name="Labrenz M."/>
            <person name="Spormann A.M."/>
            <person name="Op den Camp H."/>
            <person name="Overmann J."/>
            <person name="Amann R."/>
            <person name="Jetten M.S.M."/>
            <person name="Mascher T."/>
            <person name="Medema M.H."/>
            <person name="Devos D.P."/>
            <person name="Kaster A.-K."/>
            <person name="Ovreas L."/>
            <person name="Rohde M."/>
            <person name="Galperin M.Y."/>
            <person name="Jogler C."/>
        </authorList>
    </citation>
    <scope>NUCLEOTIDE SEQUENCE [LARGE SCALE GENOMIC DNA]</scope>
    <source>
        <strain evidence="2 3">HG66A1</strain>
    </source>
</reference>
<evidence type="ECO:0000313" key="3">
    <source>
        <dbReference type="Proteomes" id="UP000320421"/>
    </source>
</evidence>
<sequence>MEFYEEHLGRLTLREWLRMQSPRVLLAFYVWLMFKIRLASVKTSISMVKGDIRERLIELDQVPEEARPRITPILDHFAEQGFVDPLLESYLYGRNRDHLKLVGVRILARHKSGRCVVAAPVIFGEADGSYWGESGLHTFIDAENSITSEVGRQRFDRTPGNVVTYYPECRFEELLEQHRQTIVSRGDTFVSIHNQDDMLTYMQLLENRAVQQLVQRGYLVPFEPEEGPDLPEVVDYGFKPVEAEKQSTIPGCLIFVVVLIITILWKLWS</sequence>
<keyword evidence="1" id="KW-0812">Transmembrane</keyword>
<accession>A0A517PRC9</accession>
<dbReference type="AlphaFoldDB" id="A0A517PRC9"/>
<dbReference type="Proteomes" id="UP000320421">
    <property type="component" value="Chromosome"/>
</dbReference>
<name>A0A517PRC9_9PLAN</name>
<keyword evidence="1" id="KW-1133">Transmembrane helix</keyword>
<evidence type="ECO:0000313" key="2">
    <source>
        <dbReference type="EMBL" id="QDT21933.1"/>
    </source>
</evidence>
<dbReference type="OrthoDB" id="9861597at2"/>
<gene>
    <name evidence="2" type="ORF">HG66A1_37380</name>
</gene>
<feature type="transmembrane region" description="Helical" evidence="1">
    <location>
        <begin position="248"/>
        <end position="268"/>
    </location>
</feature>
<dbReference type="EMBL" id="CP036266">
    <property type="protein sequence ID" value="QDT21933.1"/>
    <property type="molecule type" value="Genomic_DNA"/>
</dbReference>
<keyword evidence="3" id="KW-1185">Reference proteome</keyword>